<proteinExistence type="predicted"/>
<dbReference type="InterPro" id="IPR011008">
    <property type="entry name" value="Dimeric_a/b-barrel"/>
</dbReference>
<name>A0A5C6U5V3_9BURK</name>
<keyword evidence="1" id="KW-0560">Oxidoreductase</keyword>
<comment type="caution">
    <text evidence="1">The sequence shown here is derived from an EMBL/GenBank/DDBJ whole genome shotgun (WGS) entry which is preliminary data.</text>
</comment>
<dbReference type="InterPro" id="IPR049574">
    <property type="entry name" value="CrtA-like"/>
</dbReference>
<protein>
    <submittedName>
        <fullName evidence="1">Spheroidene monooxygenase</fullName>
    </submittedName>
</protein>
<reference evidence="1 2" key="1">
    <citation type="submission" date="2019-08" db="EMBL/GenBank/DDBJ databases">
        <authorList>
            <person name="Khan S.A."/>
            <person name="Jeon C.O."/>
            <person name="Jeong S.E."/>
        </authorList>
    </citation>
    <scope>NUCLEOTIDE SEQUENCE [LARGE SCALE GENOMIC DNA]</scope>
    <source>
        <strain evidence="2">IMCC1728</strain>
    </source>
</reference>
<organism evidence="1 2">
    <name type="scientific">Piscinibacter aquaticus</name>
    <dbReference type="NCBI Taxonomy" id="392597"/>
    <lineage>
        <taxon>Bacteria</taxon>
        <taxon>Pseudomonadati</taxon>
        <taxon>Pseudomonadota</taxon>
        <taxon>Betaproteobacteria</taxon>
        <taxon>Burkholderiales</taxon>
        <taxon>Sphaerotilaceae</taxon>
        <taxon>Piscinibacter</taxon>
    </lineage>
</organism>
<dbReference type="Proteomes" id="UP000321832">
    <property type="component" value="Unassembled WGS sequence"/>
</dbReference>
<keyword evidence="2" id="KW-1185">Reference proteome</keyword>
<keyword evidence="1" id="KW-0503">Monooxygenase</keyword>
<dbReference type="GO" id="GO:0004497">
    <property type="term" value="F:monooxygenase activity"/>
    <property type="evidence" value="ECO:0007669"/>
    <property type="project" value="UniProtKB-KW"/>
</dbReference>
<dbReference type="CDD" id="cd21650">
    <property type="entry name" value="CrtA-like"/>
    <property type="match status" value="1"/>
</dbReference>
<sequence>MRRAGSIAVLLLVDYPLWARPWGWMRLVLQRWPLRHVRGLSLSKVLGSGHEGGFGLRPSGSRQGLFLVFDDEAAAREFVERSPVLARYRAHARECCVAILRAVSSKGSWSGVAMTPEAVPQRAGPLAALTRASIKPGKLAAFWRHSPPSEAALAASPGCLLAVGLGEAPLLRQCTFSLWESVAAMDAYARSGAHLQAIRSAYAGDFFTESMFVRFELLELRGTWKGRTHGG</sequence>
<gene>
    <name evidence="1" type="ORF">FSC37_12580</name>
</gene>
<dbReference type="SUPFAM" id="SSF54909">
    <property type="entry name" value="Dimeric alpha+beta barrel"/>
    <property type="match status" value="1"/>
</dbReference>
<evidence type="ECO:0000313" key="1">
    <source>
        <dbReference type="EMBL" id="TXC67521.1"/>
    </source>
</evidence>
<dbReference type="EMBL" id="VOPW01000001">
    <property type="protein sequence ID" value="TXC67521.1"/>
    <property type="molecule type" value="Genomic_DNA"/>
</dbReference>
<evidence type="ECO:0000313" key="2">
    <source>
        <dbReference type="Proteomes" id="UP000321832"/>
    </source>
</evidence>
<dbReference type="AlphaFoldDB" id="A0A5C6U5V3"/>
<accession>A0A5C6U5V3</accession>